<comment type="caution">
    <text evidence="2">The sequence shown here is derived from an EMBL/GenBank/DDBJ whole genome shotgun (WGS) entry which is preliminary data.</text>
</comment>
<keyword evidence="1" id="KW-0812">Transmembrane</keyword>
<sequence length="65" mass="7414">MTLRARPRRSLADMSRPFSNWVLGALVRVAPPWVVMFASVAVTASVPHRQDWLACALARLVREYY</sequence>
<proteinExistence type="predicted"/>
<organism evidence="2 3">
    <name type="scientific">Tilletiaria anomala (strain ATCC 24038 / CBS 436.72 / UBC 951)</name>
    <dbReference type="NCBI Taxonomy" id="1037660"/>
    <lineage>
        <taxon>Eukaryota</taxon>
        <taxon>Fungi</taxon>
        <taxon>Dikarya</taxon>
        <taxon>Basidiomycota</taxon>
        <taxon>Ustilaginomycotina</taxon>
        <taxon>Exobasidiomycetes</taxon>
        <taxon>Georgefischeriales</taxon>
        <taxon>Tilletiariaceae</taxon>
        <taxon>Tilletiaria</taxon>
    </lineage>
</organism>
<dbReference type="AlphaFoldDB" id="A0A066VLR7"/>
<keyword evidence="1" id="KW-0472">Membrane</keyword>
<reference evidence="2 3" key="1">
    <citation type="submission" date="2014-05" db="EMBL/GenBank/DDBJ databases">
        <title>Draft genome sequence of a rare smut relative, Tilletiaria anomala UBC 951.</title>
        <authorList>
            <consortium name="DOE Joint Genome Institute"/>
            <person name="Toome M."/>
            <person name="Kuo A."/>
            <person name="Henrissat B."/>
            <person name="Lipzen A."/>
            <person name="Tritt A."/>
            <person name="Yoshinaga Y."/>
            <person name="Zane M."/>
            <person name="Barry K."/>
            <person name="Grigoriev I.V."/>
            <person name="Spatafora J.W."/>
            <person name="Aimea M.C."/>
        </authorList>
    </citation>
    <scope>NUCLEOTIDE SEQUENCE [LARGE SCALE GENOMIC DNA]</scope>
    <source>
        <strain evidence="2 3">UBC 951</strain>
    </source>
</reference>
<accession>A0A066VLR7</accession>
<name>A0A066VLR7_TILAU</name>
<evidence type="ECO:0000313" key="2">
    <source>
        <dbReference type="EMBL" id="KDN39525.1"/>
    </source>
</evidence>
<keyword evidence="1" id="KW-1133">Transmembrane helix</keyword>
<dbReference type="RefSeq" id="XP_013241070.1">
    <property type="nucleotide sequence ID" value="XM_013385616.1"/>
</dbReference>
<keyword evidence="3" id="KW-1185">Reference proteome</keyword>
<feature type="transmembrane region" description="Helical" evidence="1">
    <location>
        <begin position="21"/>
        <end position="42"/>
    </location>
</feature>
<evidence type="ECO:0000256" key="1">
    <source>
        <dbReference type="SAM" id="Phobius"/>
    </source>
</evidence>
<gene>
    <name evidence="2" type="ORF">K437DRAFT_280389</name>
</gene>
<dbReference type="EMBL" id="JMSN01000103">
    <property type="protein sequence ID" value="KDN39525.1"/>
    <property type="molecule type" value="Genomic_DNA"/>
</dbReference>
<dbReference type="Proteomes" id="UP000027361">
    <property type="component" value="Unassembled WGS sequence"/>
</dbReference>
<evidence type="ECO:0000313" key="3">
    <source>
        <dbReference type="Proteomes" id="UP000027361"/>
    </source>
</evidence>
<dbReference type="HOGENOM" id="CLU_2851311_0_0_1"/>
<dbReference type="GeneID" id="25266917"/>
<protein>
    <submittedName>
        <fullName evidence="2">Uncharacterized protein</fullName>
    </submittedName>
</protein>
<dbReference type="InParanoid" id="A0A066VLR7"/>